<dbReference type="AlphaFoldDB" id="A0A653DQ24"/>
<keyword evidence="3" id="KW-1185">Reference proteome</keyword>
<evidence type="ECO:0000313" key="3">
    <source>
        <dbReference type="Proteomes" id="UP000410492"/>
    </source>
</evidence>
<dbReference type="EMBL" id="CAACVG010013176">
    <property type="protein sequence ID" value="VEN61438.1"/>
    <property type="molecule type" value="Genomic_DNA"/>
</dbReference>
<organism evidence="2 3">
    <name type="scientific">Callosobruchus maculatus</name>
    <name type="common">Southern cowpea weevil</name>
    <name type="synonym">Pulse bruchid</name>
    <dbReference type="NCBI Taxonomy" id="64391"/>
    <lineage>
        <taxon>Eukaryota</taxon>
        <taxon>Metazoa</taxon>
        <taxon>Ecdysozoa</taxon>
        <taxon>Arthropoda</taxon>
        <taxon>Hexapoda</taxon>
        <taxon>Insecta</taxon>
        <taxon>Pterygota</taxon>
        <taxon>Neoptera</taxon>
        <taxon>Endopterygota</taxon>
        <taxon>Coleoptera</taxon>
        <taxon>Polyphaga</taxon>
        <taxon>Cucujiformia</taxon>
        <taxon>Chrysomeloidea</taxon>
        <taxon>Chrysomelidae</taxon>
        <taxon>Bruchinae</taxon>
        <taxon>Bruchini</taxon>
        <taxon>Callosobruchus</taxon>
    </lineage>
</organism>
<sequence length="88" mass="9184">MKLILHSFFSCLPAASASAAAASSTPSSFPPSAPISVVTTVDSVIHIEGDKSSTGNSDDDWWSFESVHFIGQKSSIEHGSDVLISAKC</sequence>
<gene>
    <name evidence="2" type="ORF">CALMAC_LOCUS18846</name>
</gene>
<name>A0A653DQ24_CALMS</name>
<proteinExistence type="predicted"/>
<dbReference type="Proteomes" id="UP000410492">
    <property type="component" value="Unassembled WGS sequence"/>
</dbReference>
<accession>A0A653DQ24</accession>
<feature type="chain" id="PRO_5025015615" evidence="1">
    <location>
        <begin position="20"/>
        <end position="88"/>
    </location>
</feature>
<reference evidence="2 3" key="1">
    <citation type="submission" date="2019-01" db="EMBL/GenBank/DDBJ databases">
        <authorList>
            <person name="Sayadi A."/>
        </authorList>
    </citation>
    <scope>NUCLEOTIDE SEQUENCE [LARGE SCALE GENOMIC DNA]</scope>
</reference>
<feature type="signal peptide" evidence="1">
    <location>
        <begin position="1"/>
        <end position="19"/>
    </location>
</feature>
<evidence type="ECO:0000256" key="1">
    <source>
        <dbReference type="SAM" id="SignalP"/>
    </source>
</evidence>
<protein>
    <submittedName>
        <fullName evidence="2">Uncharacterized protein</fullName>
    </submittedName>
</protein>
<keyword evidence="1" id="KW-0732">Signal</keyword>
<evidence type="ECO:0000313" key="2">
    <source>
        <dbReference type="EMBL" id="VEN61438.1"/>
    </source>
</evidence>